<dbReference type="EMBL" id="SLWS01000019">
    <property type="protein sequence ID" value="TCO46442.1"/>
    <property type="molecule type" value="Genomic_DNA"/>
</dbReference>
<keyword evidence="1" id="KW-0540">Nuclease</keyword>
<dbReference type="Proteomes" id="UP000295680">
    <property type="component" value="Unassembled WGS sequence"/>
</dbReference>
<evidence type="ECO:0000256" key="2">
    <source>
        <dbReference type="ARBA" id="ARBA00022801"/>
    </source>
</evidence>
<sequence>MTAFLPAALKGQQLVVVDVEGNGQQPPEIIEIALLPVDGEVQGEHLRSWMIRPERQINAMVTRKVHGISNEDVAHCPPWSVVATEVEPLLTGRTLVAHNASVELNVLTTHLPAWKPPMVLDTLRLAKHVMPTLSGGYGLDNVARAIELDTSGIEEQRYHCASYDTWCAWKLLLTLIELGTLDWDRLVNVAALPGFVPLS</sequence>
<dbReference type="InterPro" id="IPR013520">
    <property type="entry name" value="Ribonucl_H"/>
</dbReference>
<evidence type="ECO:0000313" key="5">
    <source>
        <dbReference type="EMBL" id="TCO46442.1"/>
    </source>
</evidence>
<protein>
    <submittedName>
        <fullName evidence="5">Exodeoxyribonuclease X</fullName>
    </submittedName>
</protein>
<organism evidence="5 6">
    <name type="scientific">Actinocrispum wychmicini</name>
    <dbReference type="NCBI Taxonomy" id="1213861"/>
    <lineage>
        <taxon>Bacteria</taxon>
        <taxon>Bacillati</taxon>
        <taxon>Actinomycetota</taxon>
        <taxon>Actinomycetes</taxon>
        <taxon>Pseudonocardiales</taxon>
        <taxon>Pseudonocardiaceae</taxon>
        <taxon>Actinocrispum</taxon>
    </lineage>
</organism>
<evidence type="ECO:0000256" key="1">
    <source>
        <dbReference type="ARBA" id="ARBA00022722"/>
    </source>
</evidence>
<name>A0A4R2IPD4_9PSEU</name>
<keyword evidence="6" id="KW-1185">Reference proteome</keyword>
<keyword evidence="2" id="KW-0378">Hydrolase</keyword>
<feature type="domain" description="Exonuclease" evidence="4">
    <location>
        <begin position="13"/>
        <end position="181"/>
    </location>
</feature>
<evidence type="ECO:0000313" key="6">
    <source>
        <dbReference type="Proteomes" id="UP000295680"/>
    </source>
</evidence>
<evidence type="ECO:0000259" key="4">
    <source>
        <dbReference type="SMART" id="SM00479"/>
    </source>
</evidence>
<dbReference type="Pfam" id="PF00929">
    <property type="entry name" value="RNase_T"/>
    <property type="match status" value="1"/>
</dbReference>
<dbReference type="AlphaFoldDB" id="A0A4R2IPD4"/>
<dbReference type="SMART" id="SM00479">
    <property type="entry name" value="EXOIII"/>
    <property type="match status" value="1"/>
</dbReference>
<proteinExistence type="predicted"/>
<dbReference type="GO" id="GO:0008408">
    <property type="term" value="F:3'-5' exonuclease activity"/>
    <property type="evidence" value="ECO:0007669"/>
    <property type="project" value="TreeGrafter"/>
</dbReference>
<dbReference type="InterPro" id="IPR036397">
    <property type="entry name" value="RNaseH_sf"/>
</dbReference>
<accession>A0A4R2IPD4</accession>
<reference evidence="5 6" key="1">
    <citation type="submission" date="2019-03" db="EMBL/GenBank/DDBJ databases">
        <title>Genomic Encyclopedia of Type Strains, Phase IV (KMG-IV): sequencing the most valuable type-strain genomes for metagenomic binning, comparative biology and taxonomic classification.</title>
        <authorList>
            <person name="Goeker M."/>
        </authorList>
    </citation>
    <scope>NUCLEOTIDE SEQUENCE [LARGE SCALE GENOMIC DNA]</scope>
    <source>
        <strain evidence="5 6">DSM 45934</strain>
    </source>
</reference>
<dbReference type="PANTHER" id="PTHR30231:SF4">
    <property type="entry name" value="PROTEIN NEN2"/>
    <property type="match status" value="1"/>
</dbReference>
<dbReference type="CDD" id="cd06127">
    <property type="entry name" value="DEDDh"/>
    <property type="match status" value="1"/>
</dbReference>
<dbReference type="PANTHER" id="PTHR30231">
    <property type="entry name" value="DNA POLYMERASE III SUBUNIT EPSILON"/>
    <property type="match status" value="1"/>
</dbReference>
<dbReference type="SUPFAM" id="SSF53098">
    <property type="entry name" value="Ribonuclease H-like"/>
    <property type="match status" value="1"/>
</dbReference>
<dbReference type="Gene3D" id="3.30.420.10">
    <property type="entry name" value="Ribonuclease H-like superfamily/Ribonuclease H"/>
    <property type="match status" value="1"/>
</dbReference>
<comment type="caution">
    <text evidence="5">The sequence shown here is derived from an EMBL/GenBank/DDBJ whole genome shotgun (WGS) entry which is preliminary data.</text>
</comment>
<dbReference type="GO" id="GO:0003676">
    <property type="term" value="F:nucleic acid binding"/>
    <property type="evidence" value="ECO:0007669"/>
    <property type="project" value="InterPro"/>
</dbReference>
<dbReference type="RefSeq" id="WP_165961015.1">
    <property type="nucleotide sequence ID" value="NZ_SLWS01000019.1"/>
</dbReference>
<keyword evidence="3" id="KW-0269">Exonuclease</keyword>
<dbReference type="InterPro" id="IPR012337">
    <property type="entry name" value="RNaseH-like_sf"/>
</dbReference>
<gene>
    <name evidence="5" type="ORF">EV192_11918</name>
</gene>
<evidence type="ECO:0000256" key="3">
    <source>
        <dbReference type="ARBA" id="ARBA00022839"/>
    </source>
</evidence>